<name>A0A176RUB0_9GAMM</name>
<keyword evidence="2" id="KW-0812">Transmembrane</keyword>
<evidence type="ECO:0000313" key="3">
    <source>
        <dbReference type="EMBL" id="OAD19296.1"/>
    </source>
</evidence>
<keyword evidence="1" id="KW-0997">Cell inner membrane</keyword>
<dbReference type="AlphaFoldDB" id="A0A176RUB0"/>
<dbReference type="InterPro" id="IPR007401">
    <property type="entry name" value="DUF454"/>
</dbReference>
<dbReference type="GO" id="GO:0005886">
    <property type="term" value="C:plasma membrane"/>
    <property type="evidence" value="ECO:0007669"/>
    <property type="project" value="UniProtKB-SubCell"/>
</dbReference>
<evidence type="ECO:0000256" key="1">
    <source>
        <dbReference type="PIRNR" id="PIRNR016789"/>
    </source>
</evidence>
<gene>
    <name evidence="3" type="ORF">THIOM_005078</name>
</gene>
<evidence type="ECO:0000256" key="2">
    <source>
        <dbReference type="SAM" id="Phobius"/>
    </source>
</evidence>
<feature type="transmembrane region" description="Helical" evidence="2">
    <location>
        <begin position="74"/>
        <end position="92"/>
    </location>
</feature>
<dbReference type="Pfam" id="PF04304">
    <property type="entry name" value="DUF454"/>
    <property type="match status" value="1"/>
</dbReference>
<proteinExistence type="predicted"/>
<keyword evidence="2" id="KW-1133">Transmembrane helix</keyword>
<feature type="transmembrane region" description="Helical" evidence="2">
    <location>
        <begin position="98"/>
        <end position="116"/>
    </location>
</feature>
<comment type="caution">
    <text evidence="3">The sequence shown here is derived from an EMBL/GenBank/DDBJ whole genome shotgun (WGS) entry which is preliminary data.</text>
</comment>
<sequence>MFLYKLLGFIFVGLAALGVFLPLLPTTPFLLLAAGCFAKSSDKWHQWLISNRTFGPIIQKWHEEKCISCSTKRVAILSIVVFGGYSILFAINELNLRLLGSLVIATGLYFVSRIKVCSKLTMAD</sequence>
<keyword evidence="4" id="KW-1185">Reference proteome</keyword>
<dbReference type="EMBL" id="LUTY01002861">
    <property type="protein sequence ID" value="OAD19296.1"/>
    <property type="molecule type" value="Genomic_DNA"/>
</dbReference>
<protein>
    <recommendedName>
        <fullName evidence="1">Inner membrane protein</fullName>
    </recommendedName>
</protein>
<reference evidence="3 4" key="1">
    <citation type="submission" date="2016-05" db="EMBL/GenBank/DDBJ databases">
        <title>Single-cell genome of chain-forming Candidatus Thiomargarita nelsonii and comparison to other large sulfur-oxidizing bacteria.</title>
        <authorList>
            <person name="Winkel M."/>
            <person name="Salman V."/>
            <person name="Woyke T."/>
            <person name="Schulz-Vogt H."/>
            <person name="Richter M."/>
            <person name="Flood B."/>
            <person name="Bailey J."/>
            <person name="Amann R."/>
            <person name="Mussmann M."/>
        </authorList>
    </citation>
    <scope>NUCLEOTIDE SEQUENCE [LARGE SCALE GENOMIC DNA]</scope>
    <source>
        <strain evidence="3 4">THI036</strain>
    </source>
</reference>
<keyword evidence="1" id="KW-1003">Cell membrane</keyword>
<organism evidence="3 4">
    <name type="scientific">Candidatus Thiomargarita nelsonii</name>
    <dbReference type="NCBI Taxonomy" id="1003181"/>
    <lineage>
        <taxon>Bacteria</taxon>
        <taxon>Pseudomonadati</taxon>
        <taxon>Pseudomonadota</taxon>
        <taxon>Gammaproteobacteria</taxon>
        <taxon>Thiotrichales</taxon>
        <taxon>Thiotrichaceae</taxon>
        <taxon>Thiomargarita</taxon>
    </lineage>
</organism>
<keyword evidence="1 2" id="KW-0472">Membrane</keyword>
<evidence type="ECO:0000313" key="4">
    <source>
        <dbReference type="Proteomes" id="UP000076962"/>
    </source>
</evidence>
<dbReference type="PIRSF" id="PIRSF016789">
    <property type="entry name" value="DUF454"/>
    <property type="match status" value="1"/>
</dbReference>
<dbReference type="PANTHER" id="PTHR35813">
    <property type="entry name" value="INNER MEMBRANE PROTEIN YBAN"/>
    <property type="match status" value="1"/>
</dbReference>
<feature type="transmembrane region" description="Helical" evidence="2">
    <location>
        <begin position="6"/>
        <end position="33"/>
    </location>
</feature>
<comment type="subcellular location">
    <subcellularLocation>
        <location evidence="1">Cell inner membrane</location>
        <topology evidence="1">Multi-pass membrane protein</topology>
    </subcellularLocation>
</comment>
<accession>A0A176RUB0</accession>
<dbReference type="PANTHER" id="PTHR35813:SF1">
    <property type="entry name" value="INNER MEMBRANE PROTEIN YBAN"/>
    <property type="match status" value="1"/>
</dbReference>
<dbReference type="Proteomes" id="UP000076962">
    <property type="component" value="Unassembled WGS sequence"/>
</dbReference>